<sequence>MVARSVNMNIRHFLLKQKGLLGSRIVETLSRRETVKSSWQRFKEDSLQEVENRANRLSFTQNQKMGIIQDYLDECRPFLSDDQINELGYFLRRYS</sequence>
<dbReference type="EMBL" id="CP031092">
    <property type="protein sequence ID" value="AXF57139.1"/>
    <property type="molecule type" value="Genomic_DNA"/>
</dbReference>
<dbReference type="AlphaFoldDB" id="A0A345C1Q8"/>
<evidence type="ECO:0000313" key="1">
    <source>
        <dbReference type="EMBL" id="AXF57139.1"/>
    </source>
</evidence>
<dbReference type="Proteomes" id="UP000252100">
    <property type="component" value="Chromosome"/>
</dbReference>
<evidence type="ECO:0000313" key="2">
    <source>
        <dbReference type="Proteomes" id="UP000252100"/>
    </source>
</evidence>
<protein>
    <submittedName>
        <fullName evidence="1">Uncharacterized protein</fullName>
    </submittedName>
</protein>
<dbReference type="OrthoDB" id="2979660at2"/>
<dbReference type="KEGG" id="rue:DT065_14800"/>
<gene>
    <name evidence="1" type="ORF">DT065_14800</name>
</gene>
<name>A0A345C1Q8_9BACI</name>
<organism evidence="1 2">
    <name type="scientific">Salicibibacter kimchii</name>
    <dbReference type="NCBI Taxonomy" id="2099786"/>
    <lineage>
        <taxon>Bacteria</taxon>
        <taxon>Bacillati</taxon>
        <taxon>Bacillota</taxon>
        <taxon>Bacilli</taxon>
        <taxon>Bacillales</taxon>
        <taxon>Bacillaceae</taxon>
        <taxon>Salicibibacter</taxon>
    </lineage>
</organism>
<proteinExistence type="predicted"/>
<dbReference type="RefSeq" id="WP_114374686.1">
    <property type="nucleotide sequence ID" value="NZ_CP031092.1"/>
</dbReference>
<keyword evidence="2" id="KW-1185">Reference proteome</keyword>
<accession>A0A345C1Q8</accession>
<reference evidence="1 2" key="1">
    <citation type="journal article" date="2018" name="J. Microbiol.">
        <title>Salicibibacter kimchii gen. nov., sp. nov., a moderately halophilic and alkalitolerant bacterium in the family Bacillaceae, isolated from kimchi.</title>
        <authorList>
            <person name="Jang J.Y."/>
            <person name="Oh Y.J."/>
            <person name="Lim S.K."/>
            <person name="Park H.K."/>
            <person name="Lee C."/>
            <person name="Kim J.Y."/>
            <person name="Lee M.A."/>
            <person name="Choi H.J."/>
        </authorList>
    </citation>
    <scope>NUCLEOTIDE SEQUENCE [LARGE SCALE GENOMIC DNA]</scope>
    <source>
        <strain evidence="1 2">NKC1-1</strain>
    </source>
</reference>